<feature type="signal peptide" evidence="2">
    <location>
        <begin position="1"/>
        <end position="24"/>
    </location>
</feature>
<dbReference type="EMBL" id="JADWDJ010000024">
    <property type="protein sequence ID" value="KAG5260971.1"/>
    <property type="molecule type" value="Genomic_DNA"/>
</dbReference>
<protein>
    <recommendedName>
        <fullName evidence="5">Male reproductive-related protein</fullName>
    </recommendedName>
</protein>
<keyword evidence="2" id="KW-0732">Signal</keyword>
<evidence type="ECO:0000256" key="1">
    <source>
        <dbReference type="SAM" id="MobiDB-lite"/>
    </source>
</evidence>
<evidence type="ECO:0000256" key="2">
    <source>
        <dbReference type="SAM" id="SignalP"/>
    </source>
</evidence>
<gene>
    <name evidence="3" type="ORF">AALO_G00298550</name>
</gene>
<evidence type="ECO:0000313" key="4">
    <source>
        <dbReference type="Proteomes" id="UP000823561"/>
    </source>
</evidence>
<evidence type="ECO:0000313" key="3">
    <source>
        <dbReference type="EMBL" id="KAG5260971.1"/>
    </source>
</evidence>
<organism evidence="3 4">
    <name type="scientific">Alosa alosa</name>
    <name type="common">allis shad</name>
    <dbReference type="NCBI Taxonomy" id="278164"/>
    <lineage>
        <taxon>Eukaryota</taxon>
        <taxon>Metazoa</taxon>
        <taxon>Chordata</taxon>
        <taxon>Craniata</taxon>
        <taxon>Vertebrata</taxon>
        <taxon>Euteleostomi</taxon>
        <taxon>Actinopterygii</taxon>
        <taxon>Neopterygii</taxon>
        <taxon>Teleostei</taxon>
        <taxon>Clupei</taxon>
        <taxon>Clupeiformes</taxon>
        <taxon>Clupeoidei</taxon>
        <taxon>Clupeidae</taxon>
        <taxon>Alosa</taxon>
    </lineage>
</organism>
<sequence length="231" mass="24681">MAYGLHCLAVLLLYLCLQCNQGTARPLPEYIGLGLSEQSDWKILSPSSFIVDAASALGKSTTKQTDDQQDRDSVLTFEEASGYSGHIKGGEKRLEQALWAEFLDSSSGASSQSDIEIVDIEGSGEIEDDAAASYTEMTDAFYRDETAHVISESVPTTREPKTQISPPASWSAIKDYVDSSASGDGSDLDTDDLDENTPTVAETQVTFQGATVLDRQDVPAEGNSTIPVPGA</sequence>
<name>A0AAV6FGP9_9TELE</name>
<feature type="compositionally biased region" description="Polar residues" evidence="1">
    <location>
        <begin position="196"/>
        <end position="209"/>
    </location>
</feature>
<proteinExistence type="predicted"/>
<evidence type="ECO:0008006" key="5">
    <source>
        <dbReference type="Google" id="ProtNLM"/>
    </source>
</evidence>
<accession>A0AAV6FGP9</accession>
<dbReference type="AlphaFoldDB" id="A0AAV6FGP9"/>
<reference evidence="3" key="1">
    <citation type="submission" date="2020-10" db="EMBL/GenBank/DDBJ databases">
        <title>Chromosome-scale genome assembly of the Allis shad, Alosa alosa.</title>
        <authorList>
            <person name="Margot Z."/>
            <person name="Christophe K."/>
            <person name="Cabau C."/>
            <person name="Louis A."/>
            <person name="Berthelot C."/>
            <person name="Parey E."/>
            <person name="Roest Crollius H."/>
            <person name="Montfort J."/>
            <person name="Robinson-Rechavi M."/>
            <person name="Bucao C."/>
            <person name="Bouchez O."/>
            <person name="Gislard M."/>
            <person name="Lluch J."/>
            <person name="Milhes M."/>
            <person name="Lampietro C."/>
            <person name="Lopez Roques C."/>
            <person name="Donnadieu C."/>
            <person name="Braasch I."/>
            <person name="Desvignes T."/>
            <person name="Postlethwait J."/>
            <person name="Bobe J."/>
            <person name="Guiguen Y."/>
        </authorList>
    </citation>
    <scope>NUCLEOTIDE SEQUENCE</scope>
    <source>
        <strain evidence="3">M-15738</strain>
        <tissue evidence="3">Blood</tissue>
    </source>
</reference>
<dbReference type="Proteomes" id="UP000823561">
    <property type="component" value="Chromosome 24"/>
</dbReference>
<feature type="chain" id="PRO_5043507147" description="Male reproductive-related protein" evidence="2">
    <location>
        <begin position="25"/>
        <end position="231"/>
    </location>
</feature>
<comment type="caution">
    <text evidence="3">The sequence shown here is derived from an EMBL/GenBank/DDBJ whole genome shotgun (WGS) entry which is preliminary data.</text>
</comment>
<keyword evidence="4" id="KW-1185">Reference proteome</keyword>
<feature type="compositionally biased region" description="Polar residues" evidence="1">
    <location>
        <begin position="222"/>
        <end position="231"/>
    </location>
</feature>
<feature type="compositionally biased region" description="Acidic residues" evidence="1">
    <location>
        <begin position="186"/>
        <end position="195"/>
    </location>
</feature>
<feature type="region of interest" description="Disordered" evidence="1">
    <location>
        <begin position="176"/>
        <end position="231"/>
    </location>
</feature>